<keyword evidence="14" id="KW-1185">Reference proteome</keyword>
<dbReference type="SUPFAM" id="SSF51182">
    <property type="entry name" value="RmlC-like cupins"/>
    <property type="match status" value="1"/>
</dbReference>
<dbReference type="InterPro" id="IPR011051">
    <property type="entry name" value="RmlC_Cupin_sf"/>
</dbReference>
<dbReference type="InterPro" id="IPR014710">
    <property type="entry name" value="RmlC-like_jellyroll"/>
</dbReference>
<sequence>MDSQIVAFCLLAMTCIQAMAFEPSPLQDFCVADYTSSARVNGLACMDSKLVQAEHFTYSGLHLSGNTSNPLGFSVTPVTVAQLPGLNTLGIALVRFDYAPWGVAPLHVHPRATEIITVLEGSIQVGFVTSNPDNKLISKVLQKGDVFIFPMGLVHFQRNVGNGNAVSISAVSSQNPGIVIVASSVFGSVPGIDDDVLAKAFQVDKSTIDNLKAQF</sequence>
<dbReference type="Gene3D" id="2.60.120.10">
    <property type="entry name" value="Jelly Rolls"/>
    <property type="match status" value="1"/>
</dbReference>
<evidence type="ECO:0000256" key="10">
    <source>
        <dbReference type="PIRSR" id="PIRSR601929-3"/>
    </source>
</evidence>
<feature type="binding site" evidence="9">
    <location>
        <position position="109"/>
    </location>
    <ligand>
        <name>Mn(2+)</name>
        <dbReference type="ChEBI" id="CHEBI:29035"/>
    </ligand>
</feature>
<dbReference type="FunFam" id="2.60.120.10:FF:000005">
    <property type="entry name" value="Germin-like protein subfamily 1 member 8"/>
    <property type="match status" value="1"/>
</dbReference>
<dbReference type="PRINTS" id="PR00325">
    <property type="entry name" value="GERMIN"/>
</dbReference>
<comment type="similarity">
    <text evidence="2 11">Belongs to the germin family.</text>
</comment>
<keyword evidence="11" id="KW-0732">Signal</keyword>
<feature type="binding site" evidence="8">
    <location>
        <position position="114"/>
    </location>
    <ligand>
        <name>oxalate</name>
        <dbReference type="ChEBI" id="CHEBI:30623"/>
    </ligand>
</feature>
<keyword evidence="4 11" id="KW-0964">Secreted</keyword>
<feature type="disulfide bond" evidence="10">
    <location>
        <begin position="30"/>
        <end position="45"/>
    </location>
</feature>
<dbReference type="Pfam" id="PF00190">
    <property type="entry name" value="Cupin_1"/>
    <property type="match status" value="1"/>
</dbReference>
<dbReference type="InterPro" id="IPR006045">
    <property type="entry name" value="Cupin_1"/>
</dbReference>
<evidence type="ECO:0000256" key="5">
    <source>
        <dbReference type="ARBA" id="ARBA00022723"/>
    </source>
</evidence>
<evidence type="ECO:0000256" key="2">
    <source>
        <dbReference type="ARBA" id="ARBA00007456"/>
    </source>
</evidence>
<dbReference type="Proteomes" id="UP000594638">
    <property type="component" value="Unassembled WGS sequence"/>
</dbReference>
<feature type="chain" id="PRO_5035961498" description="Germin-like protein" evidence="11">
    <location>
        <begin position="21"/>
        <end position="215"/>
    </location>
</feature>
<evidence type="ECO:0000313" key="13">
    <source>
        <dbReference type="EMBL" id="CAA2984546.1"/>
    </source>
</evidence>
<evidence type="ECO:0000256" key="4">
    <source>
        <dbReference type="ARBA" id="ARBA00022525"/>
    </source>
</evidence>
<evidence type="ECO:0000256" key="1">
    <source>
        <dbReference type="ARBA" id="ARBA00004271"/>
    </source>
</evidence>
<dbReference type="Gramene" id="OE9A057800T1">
    <property type="protein sequence ID" value="OE9A057800C1"/>
    <property type="gene ID" value="OE9A057800"/>
</dbReference>
<dbReference type="InterPro" id="IPR019780">
    <property type="entry name" value="Germin_Mn-BS"/>
</dbReference>
<keyword evidence="6 10" id="KW-1015">Disulfide bond</keyword>
<keyword evidence="5 8" id="KW-0479">Metal-binding</keyword>
<feature type="binding site" evidence="9">
    <location>
        <position position="155"/>
    </location>
    <ligand>
        <name>Mn(2+)</name>
        <dbReference type="ChEBI" id="CHEBI:29035"/>
    </ligand>
</feature>
<proteinExistence type="inferred from homology"/>
<evidence type="ECO:0000256" key="11">
    <source>
        <dbReference type="RuleBase" id="RU366015"/>
    </source>
</evidence>
<feature type="binding site" evidence="9">
    <location>
        <position position="107"/>
    </location>
    <ligand>
        <name>Mn(2+)</name>
        <dbReference type="ChEBI" id="CHEBI:29035"/>
    </ligand>
</feature>
<name>A0A8S0RZU6_OLEEU</name>
<accession>A0A8S0RZU6</accession>
<organism evidence="13 14">
    <name type="scientific">Olea europaea subsp. europaea</name>
    <dbReference type="NCBI Taxonomy" id="158383"/>
    <lineage>
        <taxon>Eukaryota</taxon>
        <taxon>Viridiplantae</taxon>
        <taxon>Streptophyta</taxon>
        <taxon>Embryophyta</taxon>
        <taxon>Tracheophyta</taxon>
        <taxon>Spermatophyta</taxon>
        <taxon>Magnoliopsida</taxon>
        <taxon>eudicotyledons</taxon>
        <taxon>Gunneridae</taxon>
        <taxon>Pentapetalae</taxon>
        <taxon>asterids</taxon>
        <taxon>lamiids</taxon>
        <taxon>Lamiales</taxon>
        <taxon>Oleaceae</taxon>
        <taxon>Oleeae</taxon>
        <taxon>Olea</taxon>
    </lineage>
</organism>
<comment type="subcellular location">
    <subcellularLocation>
        <location evidence="1 11">Secreted</location>
        <location evidence="1 11">Extracellular space</location>
        <location evidence="1 11">Apoplast</location>
    </subcellularLocation>
</comment>
<keyword evidence="3 11" id="KW-0052">Apoplast</keyword>
<evidence type="ECO:0000256" key="8">
    <source>
        <dbReference type="PIRSR" id="PIRSR601929-1"/>
    </source>
</evidence>
<dbReference type="PANTHER" id="PTHR31238">
    <property type="entry name" value="GERMIN-LIKE PROTEIN SUBFAMILY 3 MEMBER 3"/>
    <property type="match status" value="1"/>
</dbReference>
<dbReference type="GO" id="GO:0030145">
    <property type="term" value="F:manganese ion binding"/>
    <property type="evidence" value="ECO:0007669"/>
    <property type="project" value="UniProtKB-UniRule"/>
</dbReference>
<evidence type="ECO:0000259" key="12">
    <source>
        <dbReference type="SMART" id="SM00835"/>
    </source>
</evidence>
<evidence type="ECO:0000256" key="3">
    <source>
        <dbReference type="ARBA" id="ARBA00022523"/>
    </source>
</evidence>
<dbReference type="EMBL" id="CACTIH010003769">
    <property type="protein sequence ID" value="CAA2984546.1"/>
    <property type="molecule type" value="Genomic_DNA"/>
</dbReference>
<dbReference type="CDD" id="cd02241">
    <property type="entry name" value="cupin_OxOx"/>
    <property type="match status" value="1"/>
</dbReference>
<feature type="binding site" evidence="8">
    <location>
        <position position="109"/>
    </location>
    <ligand>
        <name>oxalate</name>
        <dbReference type="ChEBI" id="CHEBI:30623"/>
    </ligand>
</feature>
<dbReference type="PROSITE" id="PS00725">
    <property type="entry name" value="GERMIN"/>
    <property type="match status" value="1"/>
</dbReference>
<comment type="caution">
    <text evidence="13">The sequence shown here is derived from an EMBL/GenBank/DDBJ whole genome shotgun (WGS) entry which is preliminary data.</text>
</comment>
<dbReference type="OrthoDB" id="1921208at2759"/>
<evidence type="ECO:0000256" key="7">
    <source>
        <dbReference type="ARBA" id="ARBA00023211"/>
    </source>
</evidence>
<evidence type="ECO:0000256" key="9">
    <source>
        <dbReference type="PIRSR" id="PIRSR601929-2"/>
    </source>
</evidence>
<dbReference type="AlphaFoldDB" id="A0A8S0RZU6"/>
<reference evidence="13 14" key="1">
    <citation type="submission" date="2019-12" db="EMBL/GenBank/DDBJ databases">
        <authorList>
            <person name="Alioto T."/>
            <person name="Alioto T."/>
            <person name="Gomez Garrido J."/>
        </authorList>
    </citation>
    <scope>NUCLEOTIDE SEQUENCE [LARGE SCALE GENOMIC DNA]</scope>
</reference>
<evidence type="ECO:0000313" key="14">
    <source>
        <dbReference type="Proteomes" id="UP000594638"/>
    </source>
</evidence>
<gene>
    <name evidence="13" type="ORF">OLEA9_A057800</name>
</gene>
<feature type="signal peptide" evidence="11">
    <location>
        <begin position="1"/>
        <end position="20"/>
    </location>
</feature>
<feature type="binding site" evidence="9">
    <location>
        <position position="114"/>
    </location>
    <ligand>
        <name>Mn(2+)</name>
        <dbReference type="ChEBI" id="CHEBI:29035"/>
    </ligand>
</feature>
<keyword evidence="7 8" id="KW-0464">Manganese</keyword>
<dbReference type="GO" id="GO:0048046">
    <property type="term" value="C:apoplast"/>
    <property type="evidence" value="ECO:0007669"/>
    <property type="project" value="UniProtKB-SubCell"/>
</dbReference>
<dbReference type="SMART" id="SM00835">
    <property type="entry name" value="Cupin_1"/>
    <property type="match status" value="1"/>
</dbReference>
<protein>
    <recommendedName>
        <fullName evidence="11">Germin-like protein</fullName>
    </recommendedName>
</protein>
<dbReference type="InterPro" id="IPR001929">
    <property type="entry name" value="Germin"/>
</dbReference>
<evidence type="ECO:0000256" key="6">
    <source>
        <dbReference type="ARBA" id="ARBA00023157"/>
    </source>
</evidence>
<feature type="domain" description="Cupin type-1" evidence="12">
    <location>
        <begin position="59"/>
        <end position="209"/>
    </location>
</feature>